<sequence>MCTATKKNVNRFLSMLQFSEADLQRKIGTLSGGHHARVAIAQCLLSGAACRRPRNGGGSGCRGLGLPISLSD</sequence>
<dbReference type="RefSeq" id="WP_310520014.1">
    <property type="nucleotide sequence ID" value="NZ_JAVKGS010000001.1"/>
</dbReference>
<dbReference type="Gene3D" id="3.40.50.300">
    <property type="entry name" value="P-loop containing nucleotide triphosphate hydrolases"/>
    <property type="match status" value="1"/>
</dbReference>
<dbReference type="SUPFAM" id="SSF52540">
    <property type="entry name" value="P-loop containing nucleoside triphosphate hydrolases"/>
    <property type="match status" value="1"/>
</dbReference>
<gene>
    <name evidence="1" type="ORF">RH861_04875</name>
</gene>
<keyword evidence="2" id="KW-1185">Reference proteome</keyword>
<protein>
    <submittedName>
        <fullName evidence="1">Uncharacterized protein</fullName>
    </submittedName>
</protein>
<proteinExistence type="predicted"/>
<reference evidence="2" key="1">
    <citation type="submission" date="2023-07" db="EMBL/GenBank/DDBJ databases">
        <title>Description of three actinobacteria isolated from air of manufacturing shop in a pharmaceutical factory.</title>
        <authorList>
            <person name="Zhang D.-F."/>
        </authorList>
    </citation>
    <scope>NUCLEOTIDE SEQUENCE [LARGE SCALE GENOMIC DNA]</scope>
    <source>
        <strain evidence="2">CCTCC AB 2011122</strain>
    </source>
</reference>
<comment type="caution">
    <text evidence="1">The sequence shown here is derived from an EMBL/GenBank/DDBJ whole genome shotgun (WGS) entry which is preliminary data.</text>
</comment>
<dbReference type="EMBL" id="JAVKGS010000001">
    <property type="protein sequence ID" value="MDR5691394.1"/>
    <property type="molecule type" value="Genomic_DNA"/>
</dbReference>
<evidence type="ECO:0000313" key="2">
    <source>
        <dbReference type="Proteomes" id="UP001260072"/>
    </source>
</evidence>
<name>A0ABU1FI11_9MICO</name>
<accession>A0ABU1FI11</accession>
<dbReference type="Proteomes" id="UP001260072">
    <property type="component" value="Unassembled WGS sequence"/>
</dbReference>
<dbReference type="InterPro" id="IPR027417">
    <property type="entry name" value="P-loop_NTPase"/>
</dbReference>
<evidence type="ECO:0000313" key="1">
    <source>
        <dbReference type="EMBL" id="MDR5691394.1"/>
    </source>
</evidence>
<organism evidence="1 2">
    <name type="scientific">Agromyces indicus</name>
    <dbReference type="NCBI Taxonomy" id="758919"/>
    <lineage>
        <taxon>Bacteria</taxon>
        <taxon>Bacillati</taxon>
        <taxon>Actinomycetota</taxon>
        <taxon>Actinomycetes</taxon>
        <taxon>Micrococcales</taxon>
        <taxon>Microbacteriaceae</taxon>
        <taxon>Agromyces</taxon>
    </lineage>
</organism>